<dbReference type="Proteomes" id="UP000582659">
    <property type="component" value="Unassembled WGS sequence"/>
</dbReference>
<sequence length="85" mass="9544">MFQCKNDVEMEFPQRNRSTTVHPDTGISSKAVKITNSTPKMFFERIDGEPSPCAQYNNRPMIAACVTDPKRPSLGPHLFDVDAVM</sequence>
<dbReference type="GO" id="GO:0046982">
    <property type="term" value="F:protein heterodimerization activity"/>
    <property type="evidence" value="ECO:0007669"/>
    <property type="project" value="InterPro"/>
</dbReference>
<comment type="similarity">
    <text evidence="1">Belongs to the histone H2B family.</text>
</comment>
<dbReference type="WBParaSite" id="BXY_1279700.1">
    <property type="protein sequence ID" value="BXY_1279700.1"/>
    <property type="gene ID" value="BXY_1279700"/>
</dbReference>
<evidence type="ECO:0000313" key="2">
    <source>
        <dbReference type="EMBL" id="CAD5220185.1"/>
    </source>
</evidence>
<evidence type="ECO:0000256" key="1">
    <source>
        <dbReference type="ARBA" id="ARBA00006846"/>
    </source>
</evidence>
<dbReference type="InterPro" id="IPR000558">
    <property type="entry name" value="Histone_H2B"/>
</dbReference>
<dbReference type="PRINTS" id="PR00621">
    <property type="entry name" value="HISTONEH2B"/>
</dbReference>
<organism evidence="3 5">
    <name type="scientific">Bursaphelenchus xylophilus</name>
    <name type="common">Pinewood nematode worm</name>
    <name type="synonym">Aphelenchoides xylophilus</name>
    <dbReference type="NCBI Taxonomy" id="6326"/>
    <lineage>
        <taxon>Eukaryota</taxon>
        <taxon>Metazoa</taxon>
        <taxon>Ecdysozoa</taxon>
        <taxon>Nematoda</taxon>
        <taxon>Chromadorea</taxon>
        <taxon>Rhabditida</taxon>
        <taxon>Tylenchina</taxon>
        <taxon>Tylenchomorpha</taxon>
        <taxon>Aphelenchoidea</taxon>
        <taxon>Aphelenchoididae</taxon>
        <taxon>Bursaphelenchus</taxon>
    </lineage>
</organism>
<evidence type="ECO:0000313" key="4">
    <source>
        <dbReference type="Proteomes" id="UP000659654"/>
    </source>
</evidence>
<keyword evidence="4" id="KW-1185">Reference proteome</keyword>
<dbReference type="EMBL" id="CAJFCV020000003">
    <property type="protein sequence ID" value="CAG9106083.1"/>
    <property type="molecule type" value="Genomic_DNA"/>
</dbReference>
<reference evidence="2" key="2">
    <citation type="submission" date="2020-09" db="EMBL/GenBank/DDBJ databases">
        <authorList>
            <person name="Kikuchi T."/>
        </authorList>
    </citation>
    <scope>NUCLEOTIDE SEQUENCE</scope>
    <source>
        <strain evidence="2">Ka4C1</strain>
    </source>
</reference>
<dbReference type="Proteomes" id="UP000659654">
    <property type="component" value="Unassembled WGS sequence"/>
</dbReference>
<accession>A0A1I7SIC7</accession>
<dbReference type="Proteomes" id="UP000095284">
    <property type="component" value="Unplaced"/>
</dbReference>
<name>A0A1I7SIC7_BURXY</name>
<dbReference type="InterPro" id="IPR009072">
    <property type="entry name" value="Histone-fold"/>
</dbReference>
<dbReference type="GO" id="GO:0003677">
    <property type="term" value="F:DNA binding"/>
    <property type="evidence" value="ECO:0007669"/>
    <property type="project" value="InterPro"/>
</dbReference>
<dbReference type="EMBL" id="CAJFDI010000003">
    <property type="protein sequence ID" value="CAD5220185.1"/>
    <property type="molecule type" value="Genomic_DNA"/>
</dbReference>
<gene>
    <name evidence="2" type="ORF">BXYJ_LOCUS6052</name>
</gene>
<dbReference type="GO" id="GO:0000786">
    <property type="term" value="C:nucleosome"/>
    <property type="evidence" value="ECO:0007669"/>
    <property type="project" value="InterPro"/>
</dbReference>
<dbReference type="Gene3D" id="1.10.20.10">
    <property type="entry name" value="Histone, subunit A"/>
    <property type="match status" value="1"/>
</dbReference>
<dbReference type="GO" id="GO:0030527">
    <property type="term" value="F:structural constituent of chromatin"/>
    <property type="evidence" value="ECO:0007669"/>
    <property type="project" value="InterPro"/>
</dbReference>
<reference evidence="5" key="1">
    <citation type="submission" date="2016-11" db="UniProtKB">
        <authorList>
            <consortium name="WormBaseParasite"/>
        </authorList>
    </citation>
    <scope>IDENTIFICATION</scope>
</reference>
<dbReference type="AlphaFoldDB" id="A0A1I7SIC7"/>
<dbReference type="SMR" id="A0A1I7SIC7"/>
<protein>
    <submittedName>
        <fullName evidence="2">(pine wood nematode) hypothetical protein</fullName>
    </submittedName>
</protein>
<evidence type="ECO:0000313" key="5">
    <source>
        <dbReference type="WBParaSite" id="BXY_1279700.1"/>
    </source>
</evidence>
<dbReference type="SUPFAM" id="SSF47113">
    <property type="entry name" value="Histone-fold"/>
    <property type="match status" value="1"/>
</dbReference>
<evidence type="ECO:0000313" key="3">
    <source>
        <dbReference type="Proteomes" id="UP000095284"/>
    </source>
</evidence>
<proteinExistence type="inferred from homology"/>